<organism evidence="5 6">
    <name type="scientific">Entomomonas moraniae</name>
    <dbReference type="NCBI Taxonomy" id="2213226"/>
    <lineage>
        <taxon>Bacteria</taxon>
        <taxon>Pseudomonadati</taxon>
        <taxon>Pseudomonadota</taxon>
        <taxon>Gammaproteobacteria</taxon>
        <taxon>Pseudomonadales</taxon>
        <taxon>Pseudomonadaceae</taxon>
        <taxon>Entomomonas</taxon>
    </lineage>
</organism>
<evidence type="ECO:0000313" key="6">
    <source>
        <dbReference type="Proteomes" id="UP000273143"/>
    </source>
</evidence>
<dbReference type="GO" id="GO:0044550">
    <property type="term" value="P:secondary metabolite biosynthetic process"/>
    <property type="evidence" value="ECO:0007669"/>
    <property type="project" value="TreeGrafter"/>
</dbReference>
<dbReference type="Pfam" id="PF13193">
    <property type="entry name" value="AMP-binding_C"/>
    <property type="match status" value="1"/>
</dbReference>
<dbReference type="PANTHER" id="PTHR45527">
    <property type="entry name" value="NONRIBOSOMAL PEPTIDE SYNTHETASE"/>
    <property type="match status" value="1"/>
</dbReference>
<dbReference type="InterPro" id="IPR042099">
    <property type="entry name" value="ANL_N_sf"/>
</dbReference>
<proteinExistence type="predicted"/>
<feature type="domain" description="Carrier" evidence="4">
    <location>
        <begin position="177"/>
        <end position="254"/>
    </location>
</feature>
<keyword evidence="2" id="KW-0597">Phosphoprotein</keyword>
<reference evidence="6" key="1">
    <citation type="submission" date="2018-06" db="EMBL/GenBank/DDBJ databases">
        <title>Complete genome of Pseudomonas insecticola strain QZS01.</title>
        <authorList>
            <person name="Wang J."/>
            <person name="Su Q."/>
        </authorList>
    </citation>
    <scope>NUCLEOTIDE SEQUENCE [LARGE SCALE GENOMIC DNA]</scope>
    <source>
        <strain evidence="6">QZS01</strain>
    </source>
</reference>
<accession>A0A3Q9JII5</accession>
<dbReference type="Gene3D" id="3.40.50.12780">
    <property type="entry name" value="N-terminal domain of ligase-like"/>
    <property type="match status" value="1"/>
</dbReference>
<dbReference type="Proteomes" id="UP000273143">
    <property type="component" value="Chromosome"/>
</dbReference>
<dbReference type="InterPro" id="IPR045851">
    <property type="entry name" value="AMP-bd_C_sf"/>
</dbReference>
<evidence type="ECO:0000259" key="4">
    <source>
        <dbReference type="PROSITE" id="PS50075"/>
    </source>
</evidence>
<keyword evidence="1" id="KW-0596">Phosphopantetheine</keyword>
<dbReference type="PANTHER" id="PTHR45527:SF10">
    <property type="entry name" value="PYOCHELIN SYNTHASE PCHF"/>
    <property type="match status" value="1"/>
</dbReference>
<dbReference type="GO" id="GO:0005737">
    <property type="term" value="C:cytoplasm"/>
    <property type="evidence" value="ECO:0007669"/>
    <property type="project" value="TreeGrafter"/>
</dbReference>
<dbReference type="SUPFAM" id="SSF47336">
    <property type="entry name" value="ACP-like"/>
    <property type="match status" value="1"/>
</dbReference>
<gene>
    <name evidence="5" type="ORF">DM558_05690</name>
</gene>
<name>A0A3Q9JII5_9GAMM</name>
<dbReference type="GO" id="GO:0043041">
    <property type="term" value="P:amino acid activation for nonribosomal peptide biosynthetic process"/>
    <property type="evidence" value="ECO:0007669"/>
    <property type="project" value="TreeGrafter"/>
</dbReference>
<dbReference type="PROSITE" id="PS50075">
    <property type="entry name" value="CARRIER"/>
    <property type="match status" value="1"/>
</dbReference>
<dbReference type="KEGG" id="emo:DM558_05690"/>
<dbReference type="EMBL" id="CP029822">
    <property type="protein sequence ID" value="AZS50297.1"/>
    <property type="molecule type" value="Genomic_DNA"/>
</dbReference>
<evidence type="ECO:0000256" key="1">
    <source>
        <dbReference type="ARBA" id="ARBA00022450"/>
    </source>
</evidence>
<sequence>MVDALGRDCPDYVAGELWIGGAGVALGYCASPALTKERFVEVDGQRWYRTGDRGRYWADGTLEFLGRVDHQVKVRGHRIELGEIESALASLPEIARAIAVTVGSPAQLAAAIQLKENLATSEQPIKEQLQQLLPDYMVPTSLVIYETLPLSANGKVDRKKIIEELANHTTLTLVKELPRDQLEQQIANLWQEVLNCHTLSRDDDFFLSGGDSLTATQIVQLLHKRHITPELIPLRVLFSASTIASLSDYIKQQWKSNVLDEDTLFEEGTL</sequence>
<keyword evidence="3" id="KW-0436">Ligase</keyword>
<evidence type="ECO:0000256" key="2">
    <source>
        <dbReference type="ARBA" id="ARBA00022553"/>
    </source>
</evidence>
<dbReference type="SUPFAM" id="SSF56801">
    <property type="entry name" value="Acetyl-CoA synthetase-like"/>
    <property type="match status" value="1"/>
</dbReference>
<dbReference type="GO" id="GO:0016874">
    <property type="term" value="F:ligase activity"/>
    <property type="evidence" value="ECO:0007669"/>
    <property type="project" value="UniProtKB-KW"/>
</dbReference>
<dbReference type="AlphaFoldDB" id="A0A3Q9JII5"/>
<dbReference type="Gene3D" id="1.10.1200.10">
    <property type="entry name" value="ACP-like"/>
    <property type="match status" value="1"/>
</dbReference>
<protein>
    <recommendedName>
        <fullName evidence="4">Carrier domain-containing protein</fullName>
    </recommendedName>
</protein>
<evidence type="ECO:0000313" key="5">
    <source>
        <dbReference type="EMBL" id="AZS50297.1"/>
    </source>
</evidence>
<dbReference type="Gene3D" id="3.30.300.30">
    <property type="match status" value="1"/>
</dbReference>
<dbReference type="GO" id="GO:0031177">
    <property type="term" value="F:phosphopantetheine binding"/>
    <property type="evidence" value="ECO:0007669"/>
    <property type="project" value="TreeGrafter"/>
</dbReference>
<dbReference type="InterPro" id="IPR009081">
    <property type="entry name" value="PP-bd_ACP"/>
</dbReference>
<keyword evidence="6" id="KW-1185">Reference proteome</keyword>
<dbReference type="InterPro" id="IPR025110">
    <property type="entry name" value="AMP-bd_C"/>
</dbReference>
<dbReference type="PROSITE" id="PS00012">
    <property type="entry name" value="PHOSPHOPANTETHEINE"/>
    <property type="match status" value="1"/>
</dbReference>
<evidence type="ECO:0000256" key="3">
    <source>
        <dbReference type="ARBA" id="ARBA00022598"/>
    </source>
</evidence>
<dbReference type="InterPro" id="IPR006162">
    <property type="entry name" value="Ppantetheine_attach_site"/>
</dbReference>
<dbReference type="Pfam" id="PF00550">
    <property type="entry name" value="PP-binding"/>
    <property type="match status" value="1"/>
</dbReference>
<dbReference type="InterPro" id="IPR036736">
    <property type="entry name" value="ACP-like_sf"/>
</dbReference>